<evidence type="ECO:0000313" key="3">
    <source>
        <dbReference type="Proteomes" id="UP001165083"/>
    </source>
</evidence>
<keyword evidence="3" id="KW-1185">Reference proteome</keyword>
<accession>A0A9W6TFH2</accession>
<feature type="region of interest" description="Disordered" evidence="1">
    <location>
        <begin position="65"/>
        <end position="92"/>
    </location>
</feature>
<proteinExistence type="predicted"/>
<dbReference type="Proteomes" id="UP001165083">
    <property type="component" value="Unassembled WGS sequence"/>
</dbReference>
<evidence type="ECO:0000256" key="1">
    <source>
        <dbReference type="SAM" id="MobiDB-lite"/>
    </source>
</evidence>
<dbReference type="EMBL" id="BSXW01000144">
    <property type="protein sequence ID" value="GMF13145.1"/>
    <property type="molecule type" value="Genomic_DNA"/>
</dbReference>
<gene>
    <name evidence="2" type="ORF">Plil01_000365300</name>
</gene>
<evidence type="ECO:0000313" key="2">
    <source>
        <dbReference type="EMBL" id="GMF13145.1"/>
    </source>
</evidence>
<organism evidence="2 3">
    <name type="scientific">Phytophthora lilii</name>
    <dbReference type="NCBI Taxonomy" id="2077276"/>
    <lineage>
        <taxon>Eukaryota</taxon>
        <taxon>Sar</taxon>
        <taxon>Stramenopiles</taxon>
        <taxon>Oomycota</taxon>
        <taxon>Peronosporomycetes</taxon>
        <taxon>Peronosporales</taxon>
        <taxon>Peronosporaceae</taxon>
        <taxon>Phytophthora</taxon>
    </lineage>
</organism>
<dbReference type="AlphaFoldDB" id="A0A9W6TFH2"/>
<name>A0A9W6TFH2_9STRA</name>
<dbReference type="OrthoDB" id="79694at2759"/>
<protein>
    <submittedName>
        <fullName evidence="2">Unnamed protein product</fullName>
    </submittedName>
</protein>
<reference evidence="2" key="1">
    <citation type="submission" date="2023-04" db="EMBL/GenBank/DDBJ databases">
        <title>Phytophthora lilii NBRC 32176.</title>
        <authorList>
            <person name="Ichikawa N."/>
            <person name="Sato H."/>
            <person name="Tonouchi N."/>
        </authorList>
    </citation>
    <scope>NUCLEOTIDE SEQUENCE</scope>
    <source>
        <strain evidence="2">NBRC 32176</strain>
    </source>
</reference>
<comment type="caution">
    <text evidence="2">The sequence shown here is derived from an EMBL/GenBank/DDBJ whole genome shotgun (WGS) entry which is preliminary data.</text>
</comment>
<sequence>MATDAAMAFSGCFTTSICVPAVSTAGGFCAAVREKFADSLLAKVPVSSLILKTVREALFVEVTPPTKHSKHSRPLEEFKDEETGSPQQKCKPTWKWKYPRKHRQEWSKVETKEITSLLSTLSKCHTINVQFLKEDLFDDESKCDDLKAKRSIVEHLCNLFDKEYNARPCRVPEIVSLSKNLKKCFVDLTDEVGPLFIILDDIDLGFDHTNVDDSAKQDQFVMFCESVLYPLLSVPKLFFLVIGCAPFLRRVGFRRSDEDTPQTCFDFKRPGLYCHRPDAIKKVLQNIYIKFNFDEEKTIKERYHLSSGEVTELAAFLYKRYSGHPQWLLGKLKSCEHYYKLAESFYSTINSSVPDLPDLASDFKGFADRVRLYKQPLRKMMLASTCVEDNSIDLAWEWTDKKGTTKTYDMIVTSFDIMWEDTLNSAKLHVPPIIKRVI</sequence>